<keyword evidence="1" id="KW-0677">Repeat</keyword>
<dbReference type="InterPro" id="IPR054471">
    <property type="entry name" value="GPIID_WHD"/>
</dbReference>
<reference evidence="4 5" key="3">
    <citation type="journal article" date="2017" name="Mol. Plant Pathol.">
        <title>A gapless genome sequence of the fungus Botrytis cinerea.</title>
        <authorList>
            <person name="Van Kan J.A."/>
            <person name="Stassen J.H."/>
            <person name="Mosbach A."/>
            <person name="Van Der Lee T.A."/>
            <person name="Faino L."/>
            <person name="Farmer A.D."/>
            <person name="Papasotiriou D.G."/>
            <person name="Zhou S."/>
            <person name="Seidl M.F."/>
            <person name="Cottam E."/>
            <person name="Edel D."/>
            <person name="Hahn M."/>
            <person name="Schwartz D.C."/>
            <person name="Dietrich R.A."/>
            <person name="Widdison S."/>
            <person name="Scalliet G."/>
        </authorList>
    </citation>
    <scope>NUCLEOTIDE SEQUENCE [LARGE SCALE GENOMIC DNA]</scope>
    <source>
        <strain evidence="4 5">B05.10</strain>
    </source>
</reference>
<evidence type="ECO:0000256" key="1">
    <source>
        <dbReference type="ARBA" id="ARBA00022737"/>
    </source>
</evidence>
<dbReference type="Proteomes" id="UP000001798">
    <property type="component" value="Chromosome 16"/>
</dbReference>
<dbReference type="EMBL" id="CP009820">
    <property type="protein sequence ID" value="ATZ58380.1"/>
    <property type="molecule type" value="Genomic_DNA"/>
</dbReference>
<organism evidence="4 5">
    <name type="scientific">Botryotinia fuckeliana (strain B05.10)</name>
    <name type="common">Noble rot fungus</name>
    <name type="synonym">Botrytis cinerea</name>
    <dbReference type="NCBI Taxonomy" id="332648"/>
    <lineage>
        <taxon>Eukaryota</taxon>
        <taxon>Fungi</taxon>
        <taxon>Dikarya</taxon>
        <taxon>Ascomycota</taxon>
        <taxon>Pezizomycotina</taxon>
        <taxon>Leotiomycetes</taxon>
        <taxon>Helotiales</taxon>
        <taxon>Sclerotiniaceae</taxon>
        <taxon>Botrytis</taxon>
    </lineage>
</organism>
<evidence type="ECO:0000259" key="3">
    <source>
        <dbReference type="PROSITE" id="PS50837"/>
    </source>
</evidence>
<dbReference type="InterPro" id="IPR007111">
    <property type="entry name" value="NACHT_NTPase"/>
</dbReference>
<dbReference type="OrthoDB" id="7464126at2759"/>
<sequence>MAAPAAVSANAHDPWLIAKDRFIDQLDPAERALFNEATPENLYYKSSNIQKADQKTSKTRAILRSLEPLTKSIQEYGAAMDTFTNIAPLYLAPIWGSIRVILVLASSHGKFYDRIIETFARVGDTLPRLRDYQAIFDQQKHPKFTQTLSAAYLDIIVLCLNFKSILTGQKSSFVKRLRSPLSTSLGEQLDNAVQTFKEHRKAVDSEAKICHFIEAKESRELELRERMRSKEQERKDRQRRIISQMATVDCRNRHRRLQNIRHHGTGSWLASVADYRNWRTQNKSSIMSCYGIPGSGKSVLVSSLIDGFKMEFAANIAVSYYYCDYADKRTLSPSGLFSFISQNLFGDMNEIPEALIAILEADYPDETTSPSLDQIVALLIKAIDELSSVVMFIDGLDELPESDRKLTFSILRKILNEVKSPVKLFVSSREDVTYLFQSLSGITTFKVHLQTNSISPDIEAYIRHEIDKLIMTGYLVLGNLALKEDILNVLRDGAKGMFLWVQFQLEELCRMETDATIVKALQNLPRNLEETYDRLLGRIIGIERREFVRRMFDWIICSCRPLHMDELREAIAFTIGDRSWDATKIPNDLRRLIRACGNLIMIDEETLEVHLAHYTVEQYILHSQSSELAYFHTTREASNRALGATCVTYLSFTDLEAQVTVYHNTISPNMTALQDAVTTQSLILKASQSSNIPAKVAKAALMLQRHKKDQETSIDYSRHIQIRKSGTADRQFLDKYRLIDYLKDNWLSHTKDFTEVIESDLRELFKNLLFNKKLVCSVKPWEKLSIRDCPEIAPLCWAMNENHLPLLKEVLANNPWACDYISEACLQFWNTIEYREVNGRRRGIDISDESLKILKHRSLENASSKTECLFWIYNQMLIACRQGNRGILNICIECIDKYLTPDFVGTRLLPTLRSLVLSHLQLEATIHGHLKLVESFQTDTRFHPWISYEYSGTYFNCLERAITLPCDEITDYLLTKWCPVSYRAKLVVIQTRDLQAVVESGSPIMLKRLFEFLNKSGDVDYRSHSFFGSNDQYYQQKVRHYRNNAIITAASSSLCSPFNTIFEHQSTTSFYEHIIDRNVAFLAAINFSQLCIIEHMLFTDFCSHHYYWLDPIPAEVYDQSSNGESIFEYVVGAQIPEEFRLLVIKAICDASETADQISSVSSFERSDWILTEAIAKNKPERVIFLGGRKLFDRRYEYAARDLSDIPQEIGEYLWPHSNGHTKSKAAVPLVWAVICNRPQVVEALLLEPLPNNFYDILEVATTCAIMMDSVEMFSLLEEVRISGDDPTKVAWGCRTNFFAKGDLFDRALARGKYHQSKSYSNVACYIDSWVLWHWRGKSPDSTEILREHLKRATPTERNEVRIENYFELPVSNETISILPGKRSHYLSEPGPSRIRNLCFYMEGEYTFLKNKVRQSTEPQSVIDQAYPPPLDDALFMNPRSPPRPKKSATSSASSPLPSLSPN</sequence>
<feature type="compositionally biased region" description="Low complexity" evidence="2">
    <location>
        <begin position="1447"/>
        <end position="1462"/>
    </location>
</feature>
<reference evidence="4 5" key="2">
    <citation type="journal article" date="2012" name="Eukaryot. Cell">
        <title>Genome update of Botrytis cinerea strains B05.10 and T4.</title>
        <authorList>
            <person name="Staats M."/>
            <person name="van Kan J.A."/>
        </authorList>
    </citation>
    <scope>NUCLEOTIDE SEQUENCE [LARGE SCALE GENOMIC DNA]</scope>
    <source>
        <strain evidence="4 5">B05.10</strain>
    </source>
</reference>
<feature type="region of interest" description="Disordered" evidence="2">
    <location>
        <begin position="1418"/>
        <end position="1462"/>
    </location>
</feature>
<dbReference type="KEGG" id="bfu:BCIN_16g01790"/>
<dbReference type="VEuPathDB" id="FungiDB:Bcin16g01790"/>
<reference evidence="4 5" key="1">
    <citation type="journal article" date="2011" name="PLoS Genet.">
        <title>Genomic analysis of the necrotrophic fungal pathogens Sclerotinia sclerotiorum and Botrytis cinerea.</title>
        <authorList>
            <person name="Amselem J."/>
            <person name="Cuomo C.A."/>
            <person name="van Kan J.A."/>
            <person name="Viaud M."/>
            <person name="Benito E.P."/>
            <person name="Couloux A."/>
            <person name="Coutinho P.M."/>
            <person name="de Vries R.P."/>
            <person name="Dyer P.S."/>
            <person name="Fillinger S."/>
            <person name="Fournier E."/>
            <person name="Gout L."/>
            <person name="Hahn M."/>
            <person name="Kohn L."/>
            <person name="Lapalu N."/>
            <person name="Plummer K.M."/>
            <person name="Pradier J.M."/>
            <person name="Quevillon E."/>
            <person name="Sharon A."/>
            <person name="Simon A."/>
            <person name="ten Have A."/>
            <person name="Tudzynski B."/>
            <person name="Tudzynski P."/>
            <person name="Wincker P."/>
            <person name="Andrew M."/>
            <person name="Anthouard V."/>
            <person name="Beever R.E."/>
            <person name="Beffa R."/>
            <person name="Benoit I."/>
            <person name="Bouzid O."/>
            <person name="Brault B."/>
            <person name="Chen Z."/>
            <person name="Choquer M."/>
            <person name="Collemare J."/>
            <person name="Cotton P."/>
            <person name="Danchin E.G."/>
            <person name="Da Silva C."/>
            <person name="Gautier A."/>
            <person name="Giraud C."/>
            <person name="Giraud T."/>
            <person name="Gonzalez C."/>
            <person name="Grossetete S."/>
            <person name="Guldener U."/>
            <person name="Henrissat B."/>
            <person name="Howlett B.J."/>
            <person name="Kodira C."/>
            <person name="Kretschmer M."/>
            <person name="Lappartient A."/>
            <person name="Leroch M."/>
            <person name="Levis C."/>
            <person name="Mauceli E."/>
            <person name="Neuveglise C."/>
            <person name="Oeser B."/>
            <person name="Pearson M."/>
            <person name="Poulain J."/>
            <person name="Poussereau N."/>
            <person name="Quesneville H."/>
            <person name="Rascle C."/>
            <person name="Schumacher J."/>
            <person name="Segurens B."/>
            <person name="Sexton A."/>
            <person name="Silva E."/>
            <person name="Sirven C."/>
            <person name="Soanes D.M."/>
            <person name="Talbot N.J."/>
            <person name="Templeton M."/>
            <person name="Yandava C."/>
            <person name="Yarden O."/>
            <person name="Zeng Q."/>
            <person name="Rollins J.A."/>
            <person name="Lebrun M.H."/>
            <person name="Dickman M."/>
        </authorList>
    </citation>
    <scope>NUCLEOTIDE SEQUENCE [LARGE SCALE GENOMIC DNA]</scope>
    <source>
        <strain evidence="4 5">B05.10</strain>
    </source>
</reference>
<evidence type="ECO:0000313" key="4">
    <source>
        <dbReference type="EMBL" id="ATZ58380.1"/>
    </source>
</evidence>
<proteinExistence type="predicted"/>
<name>A0A384K6C1_BOTFB</name>
<protein>
    <recommendedName>
        <fullName evidence="3">NACHT domain-containing protein</fullName>
    </recommendedName>
</protein>
<dbReference type="Pfam" id="PF24883">
    <property type="entry name" value="NPHP3_N"/>
    <property type="match status" value="1"/>
</dbReference>
<dbReference type="PANTHER" id="PTHR10039">
    <property type="entry name" value="AMELOGENIN"/>
    <property type="match status" value="1"/>
</dbReference>
<dbReference type="GeneID" id="5433932"/>
<dbReference type="Pfam" id="PF24809">
    <property type="entry name" value="DUF7708"/>
    <property type="match status" value="1"/>
</dbReference>
<dbReference type="InterPro" id="IPR056884">
    <property type="entry name" value="NPHP3-like_N"/>
</dbReference>
<evidence type="ECO:0000313" key="5">
    <source>
        <dbReference type="Proteomes" id="UP000001798"/>
    </source>
</evidence>
<keyword evidence="5" id="KW-1185">Reference proteome</keyword>
<accession>A0A384K6C1</accession>
<dbReference type="Pfam" id="PF22939">
    <property type="entry name" value="WHD_GPIID"/>
    <property type="match status" value="1"/>
</dbReference>
<dbReference type="PANTHER" id="PTHR10039:SF10">
    <property type="entry name" value="NACHT DOMAIN-CONTAINING PROTEIN"/>
    <property type="match status" value="1"/>
</dbReference>
<dbReference type="SUPFAM" id="SSF52540">
    <property type="entry name" value="P-loop containing nucleoside triphosphate hydrolases"/>
    <property type="match status" value="1"/>
</dbReference>
<dbReference type="PROSITE" id="PS50837">
    <property type="entry name" value="NACHT"/>
    <property type="match status" value="1"/>
</dbReference>
<gene>
    <name evidence="4" type="ORF">BCIN_16g01790</name>
</gene>
<dbReference type="InterPro" id="IPR056125">
    <property type="entry name" value="DUF7708"/>
</dbReference>
<dbReference type="RefSeq" id="XP_024553750.1">
    <property type="nucleotide sequence ID" value="XM_024697933.1"/>
</dbReference>
<evidence type="ECO:0000256" key="2">
    <source>
        <dbReference type="SAM" id="MobiDB-lite"/>
    </source>
</evidence>
<feature type="domain" description="NACHT" evidence="3">
    <location>
        <begin position="285"/>
        <end position="431"/>
    </location>
</feature>
<dbReference type="Gene3D" id="3.40.50.300">
    <property type="entry name" value="P-loop containing nucleotide triphosphate hydrolases"/>
    <property type="match status" value="1"/>
</dbReference>
<dbReference type="InterPro" id="IPR027417">
    <property type="entry name" value="P-loop_NTPase"/>
</dbReference>